<keyword evidence="11" id="KW-1003">Cell membrane</keyword>
<organism evidence="13 14">
    <name type="scientific">Arsenicicoccus piscis</name>
    <dbReference type="NCBI Taxonomy" id="673954"/>
    <lineage>
        <taxon>Bacteria</taxon>
        <taxon>Bacillati</taxon>
        <taxon>Actinomycetota</taxon>
        <taxon>Actinomycetes</taxon>
        <taxon>Micrococcales</taxon>
        <taxon>Intrasporangiaceae</taxon>
        <taxon>Arsenicicoccus</taxon>
    </lineage>
</organism>
<dbReference type="Pfam" id="PF00119">
    <property type="entry name" value="ATP-synt_A"/>
    <property type="match status" value="1"/>
</dbReference>
<reference evidence="14" key="1">
    <citation type="journal article" date="2019" name="Int. J. Syst. Evol. Microbiol.">
        <title>The Global Catalogue of Microorganisms (GCM) 10K type strain sequencing project: providing services to taxonomists for standard genome sequencing and annotation.</title>
        <authorList>
            <consortium name="The Broad Institute Genomics Platform"/>
            <consortium name="The Broad Institute Genome Sequencing Center for Infectious Disease"/>
            <person name="Wu L."/>
            <person name="Ma J."/>
        </authorList>
    </citation>
    <scope>NUCLEOTIDE SEQUENCE [LARGE SCALE GENOMIC DNA]</scope>
    <source>
        <strain evidence="14">NBRC 105830</strain>
    </source>
</reference>
<feature type="transmembrane region" description="Helical" evidence="11">
    <location>
        <begin position="171"/>
        <end position="190"/>
    </location>
</feature>
<gene>
    <name evidence="11 13" type="primary">atpB</name>
    <name evidence="13" type="ORF">GCM10025862_23080</name>
</gene>
<evidence type="ECO:0000256" key="7">
    <source>
        <dbReference type="ARBA" id="ARBA00022989"/>
    </source>
</evidence>
<dbReference type="Gene3D" id="1.20.120.220">
    <property type="entry name" value="ATP synthase, F0 complex, subunit A"/>
    <property type="match status" value="1"/>
</dbReference>
<evidence type="ECO:0000313" key="14">
    <source>
        <dbReference type="Proteomes" id="UP001157109"/>
    </source>
</evidence>
<keyword evidence="3 11" id="KW-0813">Transport</keyword>
<evidence type="ECO:0000256" key="8">
    <source>
        <dbReference type="ARBA" id="ARBA00023065"/>
    </source>
</evidence>
<keyword evidence="5 11" id="KW-0812">Transmembrane</keyword>
<dbReference type="Proteomes" id="UP001157109">
    <property type="component" value="Unassembled WGS sequence"/>
</dbReference>
<evidence type="ECO:0000256" key="10">
    <source>
        <dbReference type="ARBA" id="ARBA00023310"/>
    </source>
</evidence>
<dbReference type="InterPro" id="IPR000568">
    <property type="entry name" value="ATP_synth_F0_asu"/>
</dbReference>
<feature type="transmembrane region" description="Helical" evidence="11">
    <location>
        <begin position="248"/>
        <end position="267"/>
    </location>
</feature>
<dbReference type="InterPro" id="IPR045083">
    <property type="entry name" value="ATP_synth_F0_asu_bact/mt"/>
</dbReference>
<evidence type="ECO:0000256" key="9">
    <source>
        <dbReference type="ARBA" id="ARBA00023136"/>
    </source>
</evidence>
<keyword evidence="9 11" id="KW-0472">Membrane</keyword>
<comment type="caution">
    <text evidence="13">The sequence shown here is derived from an EMBL/GenBank/DDBJ whole genome shotgun (WGS) entry which is preliminary data.</text>
</comment>
<evidence type="ECO:0000256" key="6">
    <source>
        <dbReference type="ARBA" id="ARBA00022781"/>
    </source>
</evidence>
<keyword evidence="8 11" id="KW-0406">Ion transport</keyword>
<dbReference type="PANTHER" id="PTHR11410:SF0">
    <property type="entry name" value="ATP SYNTHASE SUBUNIT A"/>
    <property type="match status" value="1"/>
</dbReference>
<dbReference type="PANTHER" id="PTHR11410">
    <property type="entry name" value="ATP SYNTHASE SUBUNIT A"/>
    <property type="match status" value="1"/>
</dbReference>
<evidence type="ECO:0000256" key="12">
    <source>
        <dbReference type="RuleBase" id="RU000483"/>
    </source>
</evidence>
<comment type="subcellular location">
    <subcellularLocation>
        <location evidence="11 12">Cell membrane</location>
        <topology evidence="11 12">Multi-pass membrane protein</topology>
    </subcellularLocation>
    <subcellularLocation>
        <location evidence="1">Membrane</location>
        <topology evidence="1">Multi-pass membrane protein</topology>
    </subcellularLocation>
</comment>
<keyword evidence="7 11" id="KW-1133">Transmembrane helix</keyword>
<evidence type="ECO:0000256" key="1">
    <source>
        <dbReference type="ARBA" id="ARBA00004141"/>
    </source>
</evidence>
<comment type="function">
    <text evidence="11 12">Key component of the proton channel; it plays a direct role in the translocation of protons across the membrane.</text>
</comment>
<feature type="transmembrane region" description="Helical" evidence="11">
    <location>
        <begin position="98"/>
        <end position="120"/>
    </location>
</feature>
<dbReference type="RefSeq" id="WP_241445682.1">
    <property type="nucleotide sequence ID" value="NZ_BSUJ01000001.1"/>
</dbReference>
<keyword evidence="14" id="KW-1185">Reference proteome</keyword>
<dbReference type="EMBL" id="BSUJ01000001">
    <property type="protein sequence ID" value="GMA20287.1"/>
    <property type="molecule type" value="Genomic_DNA"/>
</dbReference>
<dbReference type="PRINTS" id="PR00123">
    <property type="entry name" value="ATPASEA"/>
</dbReference>
<dbReference type="InterPro" id="IPR035908">
    <property type="entry name" value="F0_ATP_A_sf"/>
</dbReference>
<comment type="similarity">
    <text evidence="2 11 12">Belongs to the ATPase A chain family.</text>
</comment>
<keyword evidence="4 11" id="KW-0138">CF(0)</keyword>
<dbReference type="CDD" id="cd00310">
    <property type="entry name" value="ATP-synt_Fo_a_6"/>
    <property type="match status" value="1"/>
</dbReference>
<sequence>MSFTAALALAPSFATEDGGSFEPPAPAEFYQPVGTLLGVEITRSMVLALVAFVILAVWLLSTTRKAAVVPSKAQWMTEQIYDFVRNGISRDMIGSKDFMRFTPLLFALFVFILLSNLFGSLPLANFPIMSRIGFPMALVLIVYVIYHAVGIQKHGLGGYFKSMVPPGLPKAMVPMIFILELSTFFLVRPLTLCLRLFGNMFAGHMLMGVFILGSTYMMLSGSIGLMAASVGGWVMTFLMQLLEFLIQAIQAYVFTMLAASYFGGAVADEH</sequence>
<protein>
    <recommendedName>
        <fullName evidence="11 12">ATP synthase subunit a</fullName>
    </recommendedName>
    <alternativeName>
        <fullName evidence="11">ATP synthase F0 sector subunit a</fullName>
    </alternativeName>
    <alternativeName>
        <fullName evidence="11">F-ATPase subunit 6</fullName>
    </alternativeName>
</protein>
<name>A0ABQ6HQ33_9MICO</name>
<evidence type="ECO:0000256" key="3">
    <source>
        <dbReference type="ARBA" id="ARBA00022448"/>
    </source>
</evidence>
<dbReference type="SUPFAM" id="SSF81336">
    <property type="entry name" value="F1F0 ATP synthase subunit A"/>
    <property type="match status" value="1"/>
</dbReference>
<dbReference type="HAMAP" id="MF_01393">
    <property type="entry name" value="ATP_synth_a_bact"/>
    <property type="match status" value="1"/>
</dbReference>
<dbReference type="NCBIfam" id="TIGR01131">
    <property type="entry name" value="ATP_synt_6_or_A"/>
    <property type="match status" value="1"/>
</dbReference>
<evidence type="ECO:0000256" key="5">
    <source>
        <dbReference type="ARBA" id="ARBA00022692"/>
    </source>
</evidence>
<feature type="transmembrane region" description="Helical" evidence="11">
    <location>
        <begin position="132"/>
        <end position="151"/>
    </location>
</feature>
<keyword evidence="10 11" id="KW-0066">ATP synthesis</keyword>
<proteinExistence type="inferred from homology"/>
<evidence type="ECO:0000256" key="2">
    <source>
        <dbReference type="ARBA" id="ARBA00006810"/>
    </source>
</evidence>
<keyword evidence="6 11" id="KW-0375">Hydrogen ion transport</keyword>
<evidence type="ECO:0000256" key="4">
    <source>
        <dbReference type="ARBA" id="ARBA00022547"/>
    </source>
</evidence>
<accession>A0ABQ6HQ33</accession>
<evidence type="ECO:0000313" key="13">
    <source>
        <dbReference type="EMBL" id="GMA20287.1"/>
    </source>
</evidence>
<feature type="transmembrane region" description="Helical" evidence="11">
    <location>
        <begin position="41"/>
        <end position="60"/>
    </location>
</feature>
<evidence type="ECO:0000256" key="11">
    <source>
        <dbReference type="HAMAP-Rule" id="MF_01393"/>
    </source>
</evidence>